<dbReference type="EMBL" id="JMIY01000004">
    <property type="protein sequence ID" value="KCZ71851.1"/>
    <property type="molecule type" value="Genomic_DNA"/>
</dbReference>
<evidence type="ECO:0000259" key="1">
    <source>
        <dbReference type="SMART" id="SM00950"/>
    </source>
</evidence>
<dbReference type="InterPro" id="IPR003165">
    <property type="entry name" value="Piwi"/>
</dbReference>
<keyword evidence="3" id="KW-1185">Reference proteome</keyword>
<dbReference type="SMART" id="SM00950">
    <property type="entry name" value="Piwi"/>
    <property type="match status" value="1"/>
</dbReference>
<name>A0A062UY15_9EURY</name>
<dbReference type="Proteomes" id="UP000027153">
    <property type="component" value="Unassembled WGS sequence"/>
</dbReference>
<accession>A0A062UY15</accession>
<gene>
    <name evidence="2" type="ORF">ANME2D_01906</name>
</gene>
<protein>
    <recommendedName>
        <fullName evidence="1">Piwi domain-containing protein</fullName>
    </recommendedName>
</protein>
<dbReference type="Gene3D" id="3.30.420.10">
    <property type="entry name" value="Ribonuclease H-like superfamily/Ribonuclease H"/>
    <property type="match status" value="1"/>
</dbReference>
<proteinExistence type="predicted"/>
<feature type="domain" description="Piwi" evidence="1">
    <location>
        <begin position="155"/>
        <end position="504"/>
    </location>
</feature>
<dbReference type="SUPFAM" id="SSF53098">
    <property type="entry name" value="Ribonuclease H-like"/>
    <property type="match status" value="1"/>
</dbReference>
<reference evidence="2 3" key="1">
    <citation type="journal article" date="2013" name="Nature">
        <title>Anaerobic oxidation of methane coupled to nitrate reduction in a novel archaeal lineage.</title>
        <authorList>
            <person name="Haroon M.F."/>
            <person name="Hu S."/>
            <person name="Shi Y."/>
            <person name="Imelfort M."/>
            <person name="Keller J."/>
            <person name="Hugenholtz P."/>
            <person name="Yuan Z."/>
            <person name="Tyson G.W."/>
        </authorList>
    </citation>
    <scope>NUCLEOTIDE SEQUENCE [LARGE SCALE GENOMIC DNA]</scope>
    <source>
        <strain evidence="2 3">ANME-2d</strain>
    </source>
</reference>
<dbReference type="InterPro" id="IPR036397">
    <property type="entry name" value="RNaseH_sf"/>
</dbReference>
<dbReference type="AlphaFoldDB" id="A0A062UY15"/>
<evidence type="ECO:0000313" key="2">
    <source>
        <dbReference type="EMBL" id="KCZ71851.1"/>
    </source>
</evidence>
<sequence>MRGLILSKIEANYLEEESLVFGGMHEEKDPRLGLKYFGPFHYSTESSSIEKTRLGMVGNKSANEKAKKIVDLISDQVESDDRNKWLYPPFPGMSKDTKFHCSIELSENWKETILEDEINRLLEISEPNERIGAAVELYYNKIENILTYEDNPPDVVLCMIPRDIEEFCGISEKTRGAKTPKPTPLEKQIQAFKEQNQSFLSRWGVSVEEEKPKFKGYDFRNALKGKIMDLQSPVPIQLLRESTCDTILNYEKGKMGTRQDPASFAWNLSTALYYKANGKPWRLAKLRQDTCYVGISFYYDKLSFNKDIQTSMAQVFTHNGEGLVLRGTEVYIDEKTKESHLSQNQAEDLLKDVIHTYIKKAGRTPSRVVIHKSTMFSKAEENGFKSAIEATNKNAKKDFVAISKRNNGIRFMRMGSYPVLRGTLISLSESEHILYTSGYTPRIRTYPGHSIPQPLLIHHKGDSEIEEICKEILGLTKLNWNTTAFATYLPITLAFSKRVGEVLSERPKGKPLQNHYRFYM</sequence>
<dbReference type="GO" id="GO:0003676">
    <property type="term" value="F:nucleic acid binding"/>
    <property type="evidence" value="ECO:0007669"/>
    <property type="project" value="InterPro"/>
</dbReference>
<organism evidence="2 3">
    <name type="scientific">Candidatus Methanoperedens nitratireducens</name>
    <dbReference type="NCBI Taxonomy" id="1392998"/>
    <lineage>
        <taxon>Archaea</taxon>
        <taxon>Methanobacteriati</taxon>
        <taxon>Methanobacteriota</taxon>
        <taxon>Stenosarchaea group</taxon>
        <taxon>Methanomicrobia</taxon>
        <taxon>Methanosarcinales</taxon>
        <taxon>ANME-2 cluster</taxon>
        <taxon>Candidatus Methanoperedentaceae</taxon>
        <taxon>Candidatus Methanoperedens</taxon>
    </lineage>
</organism>
<comment type="caution">
    <text evidence="2">The sequence shown here is derived from an EMBL/GenBank/DDBJ whole genome shotgun (WGS) entry which is preliminary data.</text>
</comment>
<dbReference type="CDD" id="cd04659">
    <property type="entry name" value="Piwi_piwi-like_ProArk"/>
    <property type="match status" value="1"/>
</dbReference>
<evidence type="ECO:0000313" key="3">
    <source>
        <dbReference type="Proteomes" id="UP000027153"/>
    </source>
</evidence>
<dbReference type="InterPro" id="IPR012337">
    <property type="entry name" value="RNaseH-like_sf"/>
</dbReference>